<dbReference type="InterPro" id="IPR025944">
    <property type="entry name" value="Sigma_54_int_dom_CS"/>
</dbReference>
<keyword evidence="7" id="KW-0010">Activator</keyword>
<dbReference type="Pfam" id="PF00072">
    <property type="entry name" value="Response_reg"/>
    <property type="match status" value="1"/>
</dbReference>
<dbReference type="GO" id="GO:0006355">
    <property type="term" value="P:regulation of DNA-templated transcription"/>
    <property type="evidence" value="ECO:0007669"/>
    <property type="project" value="InterPro"/>
</dbReference>
<dbReference type="Pfam" id="PF00158">
    <property type="entry name" value="Sigma54_activat"/>
    <property type="match status" value="1"/>
</dbReference>
<dbReference type="CDD" id="cd00009">
    <property type="entry name" value="AAA"/>
    <property type="match status" value="1"/>
</dbReference>
<evidence type="ECO:0000313" key="12">
    <source>
        <dbReference type="EMBL" id="SPF29966.1"/>
    </source>
</evidence>
<dbReference type="InterPro" id="IPR025662">
    <property type="entry name" value="Sigma_54_int_dom_ATP-bd_1"/>
</dbReference>
<keyword evidence="8" id="KW-0804">Transcription</keyword>
<sequence>MAHSVFVIDDDRELRDSAAHLLTRSGWQVTTFAEAEPALLRLEGLAPDVILSDVRMPGLSGLELLDRLKGTDAPPIVLISAHGDIPMAVEAIQNGAYSFLEKPFEPRRLLRILQHAAEAHRLAQMAGRMRAELLRLSGLDRVLLGNDARIVGLRQEILDLAETRASVLIQGETGTGKELVARALHRLGPRQDAGFESINCATLGPAHFEEIVFGVDGRAKGALRGADGGTLFLDEIAACPLDAQSKLLRAIETGVVRPVGADTEVTTDTRIIAATNEDLGALVAAGKFRADLLYRLNTFELHLPPLRERREDIVLLFEHFLGDVAETYEVAAPSLSAEDTAALLAHDWPGNVRELRHIAERRLLAARRGTGSVGSALTQSEAGEDMPGTLREAVARFERSLIAQAIRTHQGRMDAVAEALGIGRRTLNDKIVKLGLDKANILG</sequence>
<dbReference type="InterPro" id="IPR003593">
    <property type="entry name" value="AAA+_ATPase"/>
</dbReference>
<dbReference type="PROSITE" id="PS00675">
    <property type="entry name" value="SIGMA54_INTERACT_1"/>
    <property type="match status" value="1"/>
</dbReference>
<dbReference type="InterPro" id="IPR001789">
    <property type="entry name" value="Sig_transdc_resp-reg_receiver"/>
</dbReference>
<keyword evidence="3" id="KW-0067">ATP-binding</keyword>
<dbReference type="FunFam" id="3.40.50.2300:FF:000018">
    <property type="entry name" value="DNA-binding transcriptional regulator NtrC"/>
    <property type="match status" value="1"/>
</dbReference>
<dbReference type="Gene3D" id="1.10.8.60">
    <property type="match status" value="1"/>
</dbReference>
<dbReference type="PANTHER" id="PTHR32071:SF57">
    <property type="entry name" value="C4-DICARBOXYLATE TRANSPORT TRANSCRIPTIONAL REGULATORY PROTEIN DCTD"/>
    <property type="match status" value="1"/>
</dbReference>
<dbReference type="SUPFAM" id="SSF52172">
    <property type="entry name" value="CheY-like"/>
    <property type="match status" value="1"/>
</dbReference>
<dbReference type="PRINTS" id="PR00819">
    <property type="entry name" value="CBXCFQXSUPER"/>
</dbReference>
<organism evidence="12 13">
    <name type="scientific">Pontivivens insulae</name>
    <dbReference type="NCBI Taxonomy" id="1639689"/>
    <lineage>
        <taxon>Bacteria</taxon>
        <taxon>Pseudomonadati</taxon>
        <taxon>Pseudomonadota</taxon>
        <taxon>Alphaproteobacteria</taxon>
        <taxon>Rhodobacterales</taxon>
        <taxon>Paracoccaceae</taxon>
        <taxon>Pontivivens</taxon>
    </lineage>
</organism>
<evidence type="ECO:0000313" key="13">
    <source>
        <dbReference type="Proteomes" id="UP000244932"/>
    </source>
</evidence>
<dbReference type="InterPro" id="IPR027417">
    <property type="entry name" value="P-loop_NTPase"/>
</dbReference>
<proteinExistence type="predicted"/>
<dbReference type="InterPro" id="IPR002078">
    <property type="entry name" value="Sigma_54_int"/>
</dbReference>
<protein>
    <submittedName>
        <fullName evidence="12">C4-dicarboxylate transport transcriptional regulatory protein DctD</fullName>
    </submittedName>
</protein>
<dbReference type="InterPro" id="IPR009057">
    <property type="entry name" value="Homeodomain-like_sf"/>
</dbReference>
<dbReference type="AlphaFoldDB" id="A0A2R8ACI1"/>
<evidence type="ECO:0000256" key="5">
    <source>
        <dbReference type="ARBA" id="ARBA00023015"/>
    </source>
</evidence>
<dbReference type="SMART" id="SM00382">
    <property type="entry name" value="AAA"/>
    <property type="match status" value="1"/>
</dbReference>
<evidence type="ECO:0000259" key="10">
    <source>
        <dbReference type="PROSITE" id="PS50045"/>
    </source>
</evidence>
<evidence type="ECO:0000256" key="2">
    <source>
        <dbReference type="ARBA" id="ARBA00022741"/>
    </source>
</evidence>
<dbReference type="InterPro" id="IPR025943">
    <property type="entry name" value="Sigma_54_int_dom_ATP-bd_2"/>
</dbReference>
<dbReference type="SUPFAM" id="SSF52540">
    <property type="entry name" value="P-loop containing nucleoside triphosphate hydrolases"/>
    <property type="match status" value="1"/>
</dbReference>
<dbReference type="Pfam" id="PF25601">
    <property type="entry name" value="AAA_lid_14"/>
    <property type="match status" value="1"/>
</dbReference>
<dbReference type="PROSITE" id="PS50110">
    <property type="entry name" value="RESPONSE_REGULATORY"/>
    <property type="match status" value="1"/>
</dbReference>
<keyword evidence="2" id="KW-0547">Nucleotide-binding</keyword>
<dbReference type="SMART" id="SM00448">
    <property type="entry name" value="REC"/>
    <property type="match status" value="1"/>
</dbReference>
<feature type="domain" description="Response regulatory" evidence="11">
    <location>
        <begin position="4"/>
        <end position="117"/>
    </location>
</feature>
<dbReference type="PRINTS" id="PR01590">
    <property type="entry name" value="HTHFIS"/>
</dbReference>
<dbReference type="RefSeq" id="WP_108782697.1">
    <property type="nucleotide sequence ID" value="NZ_QRDO01000003.1"/>
</dbReference>
<evidence type="ECO:0000256" key="3">
    <source>
        <dbReference type="ARBA" id="ARBA00022840"/>
    </source>
</evidence>
<dbReference type="EMBL" id="OMKW01000003">
    <property type="protein sequence ID" value="SPF29966.1"/>
    <property type="molecule type" value="Genomic_DNA"/>
</dbReference>
<gene>
    <name evidence="12" type="primary">dctD_4</name>
    <name evidence="12" type="ORF">POI8812_02293</name>
</gene>
<dbReference type="PANTHER" id="PTHR32071">
    <property type="entry name" value="TRANSCRIPTIONAL REGULATORY PROTEIN"/>
    <property type="match status" value="1"/>
</dbReference>
<dbReference type="PROSITE" id="PS50045">
    <property type="entry name" value="SIGMA54_INTERACT_4"/>
    <property type="match status" value="1"/>
</dbReference>
<dbReference type="GO" id="GO:0005524">
    <property type="term" value="F:ATP binding"/>
    <property type="evidence" value="ECO:0007669"/>
    <property type="project" value="UniProtKB-KW"/>
</dbReference>
<dbReference type="GO" id="GO:0000160">
    <property type="term" value="P:phosphorelay signal transduction system"/>
    <property type="evidence" value="ECO:0007669"/>
    <property type="project" value="UniProtKB-KW"/>
</dbReference>
<reference evidence="12 13" key="1">
    <citation type="submission" date="2018-03" db="EMBL/GenBank/DDBJ databases">
        <authorList>
            <person name="Keele B.F."/>
        </authorList>
    </citation>
    <scope>NUCLEOTIDE SEQUENCE [LARGE SCALE GENOMIC DNA]</scope>
    <source>
        <strain evidence="12 13">CeCT 8812</strain>
    </source>
</reference>
<keyword evidence="6" id="KW-0238">DNA-binding</keyword>
<evidence type="ECO:0000256" key="8">
    <source>
        <dbReference type="ARBA" id="ARBA00023163"/>
    </source>
</evidence>
<dbReference type="SUPFAM" id="SSF46689">
    <property type="entry name" value="Homeodomain-like"/>
    <property type="match status" value="1"/>
</dbReference>
<name>A0A2R8ACI1_9RHOB</name>
<accession>A0A2R8ACI1</accession>
<keyword evidence="13" id="KW-1185">Reference proteome</keyword>
<dbReference type="PROSITE" id="PS00688">
    <property type="entry name" value="SIGMA54_INTERACT_3"/>
    <property type="match status" value="1"/>
</dbReference>
<dbReference type="Proteomes" id="UP000244932">
    <property type="component" value="Unassembled WGS sequence"/>
</dbReference>
<dbReference type="Gene3D" id="1.10.10.60">
    <property type="entry name" value="Homeodomain-like"/>
    <property type="match status" value="1"/>
</dbReference>
<dbReference type="InterPro" id="IPR011006">
    <property type="entry name" value="CheY-like_superfamily"/>
</dbReference>
<feature type="modified residue" description="4-aspartylphosphate" evidence="9">
    <location>
        <position position="53"/>
    </location>
</feature>
<dbReference type="Gene3D" id="3.40.50.2300">
    <property type="match status" value="1"/>
</dbReference>
<keyword evidence="5" id="KW-0805">Transcription regulation</keyword>
<feature type="domain" description="Sigma-54 factor interaction" evidence="10">
    <location>
        <begin position="143"/>
        <end position="364"/>
    </location>
</feature>
<dbReference type="InterPro" id="IPR002197">
    <property type="entry name" value="HTH_Fis"/>
</dbReference>
<evidence type="ECO:0000256" key="1">
    <source>
        <dbReference type="ARBA" id="ARBA00022553"/>
    </source>
</evidence>
<dbReference type="PROSITE" id="PS00676">
    <property type="entry name" value="SIGMA54_INTERACT_2"/>
    <property type="match status" value="1"/>
</dbReference>
<keyword evidence="1 9" id="KW-0597">Phosphoprotein</keyword>
<evidence type="ECO:0000256" key="7">
    <source>
        <dbReference type="ARBA" id="ARBA00023159"/>
    </source>
</evidence>
<dbReference type="InterPro" id="IPR000641">
    <property type="entry name" value="CbxX/CfxQ"/>
</dbReference>
<dbReference type="OrthoDB" id="9802388at2"/>
<evidence type="ECO:0000256" key="4">
    <source>
        <dbReference type="ARBA" id="ARBA00023012"/>
    </source>
</evidence>
<evidence type="ECO:0000256" key="6">
    <source>
        <dbReference type="ARBA" id="ARBA00023125"/>
    </source>
</evidence>
<keyword evidence="4" id="KW-0902">Two-component regulatory system</keyword>
<dbReference type="Pfam" id="PF02954">
    <property type="entry name" value="HTH_8"/>
    <property type="match status" value="1"/>
</dbReference>
<dbReference type="GO" id="GO:0043565">
    <property type="term" value="F:sequence-specific DNA binding"/>
    <property type="evidence" value="ECO:0007669"/>
    <property type="project" value="InterPro"/>
</dbReference>
<dbReference type="Gene3D" id="3.40.50.300">
    <property type="entry name" value="P-loop containing nucleotide triphosphate hydrolases"/>
    <property type="match status" value="1"/>
</dbReference>
<evidence type="ECO:0000256" key="9">
    <source>
        <dbReference type="PROSITE-ProRule" id="PRU00169"/>
    </source>
</evidence>
<dbReference type="InterPro" id="IPR058031">
    <property type="entry name" value="AAA_lid_NorR"/>
</dbReference>
<evidence type="ECO:0000259" key="11">
    <source>
        <dbReference type="PROSITE" id="PS50110"/>
    </source>
</evidence>